<dbReference type="Pfam" id="PF01899">
    <property type="entry name" value="MNHE"/>
    <property type="match status" value="1"/>
</dbReference>
<proteinExistence type="inferred from homology"/>
<comment type="caution">
    <text evidence="8">The sequence shown here is derived from an EMBL/GenBank/DDBJ whole genome shotgun (WGS) entry which is preliminary data.</text>
</comment>
<protein>
    <recommendedName>
        <fullName evidence="10">Cation:proton antiporter</fullName>
    </recommendedName>
</protein>
<dbReference type="PANTHER" id="PTHR34584">
    <property type="entry name" value="NA(+)/H(+) ANTIPORTER SUBUNIT E1"/>
    <property type="match status" value="1"/>
</dbReference>
<sequence length="168" mass="19228">MVILINLFVAVLMTWFTQAIYPGIPNDGFATLLLFAGWNIVLWLLTFFYSPHSFHKSRQISALVFFYLKELLTASLRVAYEVLTPQDHMQPAVVAIPLEAETDFEITLLANFITLTPGTLSIDVSKDRKTLYVHEVYVKAGDTESVRRQIKDGFEKKILKITRNPYQV</sequence>
<keyword evidence="3" id="KW-1003">Cell membrane</keyword>
<gene>
    <name evidence="8" type="ORF">IX84_20565</name>
</gene>
<keyword evidence="4 7" id="KW-0812">Transmembrane</keyword>
<dbReference type="RefSeq" id="WP_052516227.1">
    <property type="nucleotide sequence ID" value="NZ_CAKZLC010000491.1"/>
</dbReference>
<dbReference type="GO" id="GO:0008324">
    <property type="term" value="F:monoatomic cation transmembrane transporter activity"/>
    <property type="evidence" value="ECO:0007669"/>
    <property type="project" value="InterPro"/>
</dbReference>
<evidence type="ECO:0000256" key="3">
    <source>
        <dbReference type="ARBA" id="ARBA00022475"/>
    </source>
</evidence>
<dbReference type="PANTHER" id="PTHR34584:SF1">
    <property type="entry name" value="NA(+)_H(+) ANTIPORTER SUBUNIT E1"/>
    <property type="match status" value="1"/>
</dbReference>
<feature type="transmembrane region" description="Helical" evidence="7">
    <location>
        <begin position="29"/>
        <end position="49"/>
    </location>
</feature>
<evidence type="ECO:0000256" key="6">
    <source>
        <dbReference type="ARBA" id="ARBA00023136"/>
    </source>
</evidence>
<keyword evidence="6 7" id="KW-0472">Membrane</keyword>
<dbReference type="EMBL" id="JPOS01000077">
    <property type="protein sequence ID" value="KGE86551.1"/>
    <property type="molecule type" value="Genomic_DNA"/>
</dbReference>
<dbReference type="GO" id="GO:0005886">
    <property type="term" value="C:plasma membrane"/>
    <property type="evidence" value="ECO:0007669"/>
    <property type="project" value="UniProtKB-SubCell"/>
</dbReference>
<reference evidence="8 9" key="1">
    <citation type="journal article" date="2014" name="Int. J. Syst. Evol. Microbiol.">
        <title>Phaeodactylibacter xiamenensis gen. nov., sp. nov., a member of the family Saprospiraceae isolated from the marine alga Phaeodactylum tricornutum.</title>
        <authorList>
            <person name="Chen Z.Jr."/>
            <person name="Lei X."/>
            <person name="Lai Q."/>
            <person name="Li Y."/>
            <person name="Zhang B."/>
            <person name="Zhang J."/>
            <person name="Zhang H."/>
            <person name="Yang L."/>
            <person name="Zheng W."/>
            <person name="Tian Y."/>
            <person name="Yu Z."/>
            <person name="Xu H.Jr."/>
            <person name="Zheng T."/>
        </authorList>
    </citation>
    <scope>NUCLEOTIDE SEQUENCE [LARGE SCALE GENOMIC DNA]</scope>
    <source>
        <strain evidence="8 9">KD52</strain>
    </source>
</reference>
<evidence type="ECO:0008006" key="10">
    <source>
        <dbReference type="Google" id="ProtNLM"/>
    </source>
</evidence>
<evidence type="ECO:0000313" key="8">
    <source>
        <dbReference type="EMBL" id="KGE86551.1"/>
    </source>
</evidence>
<evidence type="ECO:0000256" key="4">
    <source>
        <dbReference type="ARBA" id="ARBA00022692"/>
    </source>
</evidence>
<dbReference type="OrthoDB" id="9800498at2"/>
<accession>A0A098S3C1</accession>
<dbReference type="AlphaFoldDB" id="A0A098S3C1"/>
<dbReference type="STRING" id="1524460.IX84_20565"/>
<dbReference type="InterPro" id="IPR002758">
    <property type="entry name" value="Cation_antiport_E"/>
</dbReference>
<keyword evidence="9" id="KW-1185">Reference proteome</keyword>
<comment type="subcellular location">
    <subcellularLocation>
        <location evidence="1">Cell membrane</location>
        <topology evidence="1">Multi-pass membrane protein</topology>
    </subcellularLocation>
</comment>
<comment type="similarity">
    <text evidence="2">Belongs to the CPA3 antiporters (TC 2.A.63) subunit E family.</text>
</comment>
<dbReference type="Proteomes" id="UP000029736">
    <property type="component" value="Unassembled WGS sequence"/>
</dbReference>
<evidence type="ECO:0000256" key="1">
    <source>
        <dbReference type="ARBA" id="ARBA00004651"/>
    </source>
</evidence>
<evidence type="ECO:0000256" key="2">
    <source>
        <dbReference type="ARBA" id="ARBA00006228"/>
    </source>
</evidence>
<evidence type="ECO:0000256" key="5">
    <source>
        <dbReference type="ARBA" id="ARBA00022989"/>
    </source>
</evidence>
<evidence type="ECO:0000313" key="9">
    <source>
        <dbReference type="Proteomes" id="UP000029736"/>
    </source>
</evidence>
<keyword evidence="5 7" id="KW-1133">Transmembrane helix</keyword>
<name>A0A098S3C1_9BACT</name>
<evidence type="ECO:0000256" key="7">
    <source>
        <dbReference type="SAM" id="Phobius"/>
    </source>
</evidence>
<organism evidence="8 9">
    <name type="scientific">Phaeodactylibacter xiamenensis</name>
    <dbReference type="NCBI Taxonomy" id="1524460"/>
    <lineage>
        <taxon>Bacteria</taxon>
        <taxon>Pseudomonadati</taxon>
        <taxon>Bacteroidota</taxon>
        <taxon>Saprospiria</taxon>
        <taxon>Saprospirales</taxon>
        <taxon>Haliscomenobacteraceae</taxon>
        <taxon>Phaeodactylibacter</taxon>
    </lineage>
</organism>